<proteinExistence type="predicted"/>
<dbReference type="PANTHER" id="PTHR22916:SF3">
    <property type="entry name" value="UDP-GLCNAC:BETAGAL BETA-1,3-N-ACETYLGLUCOSAMINYLTRANSFERASE-LIKE PROTEIN 1"/>
    <property type="match status" value="1"/>
</dbReference>
<keyword evidence="3" id="KW-1185">Reference proteome</keyword>
<keyword evidence="2" id="KW-0808">Transferase</keyword>
<dbReference type="GO" id="GO:0016758">
    <property type="term" value="F:hexosyltransferase activity"/>
    <property type="evidence" value="ECO:0007669"/>
    <property type="project" value="UniProtKB-ARBA"/>
</dbReference>
<comment type="caution">
    <text evidence="2">The sequence shown here is derived from an EMBL/GenBank/DDBJ whole genome shotgun (WGS) entry which is preliminary data.</text>
</comment>
<dbReference type="EMBL" id="AJYA01000015">
    <property type="protein sequence ID" value="EIM77273.1"/>
    <property type="molecule type" value="Genomic_DNA"/>
</dbReference>
<dbReference type="InterPro" id="IPR001173">
    <property type="entry name" value="Glyco_trans_2-like"/>
</dbReference>
<name>I5C621_9BACT</name>
<evidence type="ECO:0000259" key="1">
    <source>
        <dbReference type="Pfam" id="PF00535"/>
    </source>
</evidence>
<evidence type="ECO:0000313" key="2">
    <source>
        <dbReference type="EMBL" id="EIM77273.1"/>
    </source>
</evidence>
<dbReference type="SUPFAM" id="SSF53448">
    <property type="entry name" value="Nucleotide-diphospho-sugar transferases"/>
    <property type="match status" value="2"/>
</dbReference>
<dbReference type="RefSeq" id="WP_009054194.1">
    <property type="nucleotide sequence ID" value="NZ_AJYA01000015.1"/>
</dbReference>
<gene>
    <name evidence="2" type="ORF">A3SI_06789</name>
</gene>
<dbReference type="Gene3D" id="3.90.550.10">
    <property type="entry name" value="Spore Coat Polysaccharide Biosynthesis Protein SpsA, Chain A"/>
    <property type="match status" value="2"/>
</dbReference>
<protein>
    <submittedName>
        <fullName evidence="2">Family 2 glycosyl transferase</fullName>
    </submittedName>
</protein>
<dbReference type="Proteomes" id="UP000005551">
    <property type="component" value="Unassembled WGS sequence"/>
</dbReference>
<dbReference type="InterPro" id="IPR029044">
    <property type="entry name" value="Nucleotide-diphossugar_trans"/>
</dbReference>
<dbReference type="Pfam" id="PF00535">
    <property type="entry name" value="Glycos_transf_2"/>
    <property type="match status" value="1"/>
</dbReference>
<accession>I5C621</accession>
<dbReference type="PATRIC" id="fig|1189621.3.peg.1416"/>
<feature type="domain" description="Glycosyltransferase 2-like" evidence="1">
    <location>
        <begin position="6"/>
        <end position="128"/>
    </location>
</feature>
<organism evidence="2 3">
    <name type="scientific">Nitritalea halalkaliphila LW7</name>
    <dbReference type="NCBI Taxonomy" id="1189621"/>
    <lineage>
        <taxon>Bacteria</taxon>
        <taxon>Pseudomonadati</taxon>
        <taxon>Bacteroidota</taxon>
        <taxon>Cytophagia</taxon>
        <taxon>Cytophagales</taxon>
        <taxon>Cyclobacteriaceae</taxon>
        <taxon>Nitritalea</taxon>
    </lineage>
</organism>
<sequence>MQPAITVYITCYNYAAFVSQAIQSVLNQTFQDFELLVIDDGSTDGSRTVIEHYREHPKVNIIYQQNKGLNATNNVAISLAKGKYIVRLDADDYFEPEALGIMYAIMESDEKLGLVFPDYFYVDAAGNRIGSHRRHFFDDEVTLYDQPAHGACTLVRLDYLRRLGGYDEAFSCQDGFELWIKFITFHKVTNINRPLFSYRQHSGSLSSDSDKILKTRRQIKRGFVEKYLSSPNTLAIIPVRNRVYNGVSWPLFSYNGKTVLQHRIESCLQSKNIDHLVVTASDSAILAYLKEKYSAESTISIMERPEALSAFDIKLDDTIQFVFRTL</sequence>
<dbReference type="OrthoDB" id="6307329at2"/>
<dbReference type="AlphaFoldDB" id="I5C621"/>
<evidence type="ECO:0000313" key="3">
    <source>
        <dbReference type="Proteomes" id="UP000005551"/>
    </source>
</evidence>
<dbReference type="PANTHER" id="PTHR22916">
    <property type="entry name" value="GLYCOSYLTRANSFERASE"/>
    <property type="match status" value="1"/>
</dbReference>
<reference evidence="2 3" key="1">
    <citation type="submission" date="2012-05" db="EMBL/GenBank/DDBJ databases">
        <title>Genome sequence of Nitritalea halalkaliphila LW7.</title>
        <authorList>
            <person name="Jangir P.K."/>
            <person name="Singh A."/>
            <person name="Shivaji S."/>
            <person name="Sharma R."/>
        </authorList>
    </citation>
    <scope>NUCLEOTIDE SEQUENCE [LARGE SCALE GENOMIC DNA]</scope>
    <source>
        <strain evidence="2 3">LW7</strain>
    </source>
</reference>
<dbReference type="STRING" id="1189621.A3SI_06789"/>